<protein>
    <submittedName>
        <fullName evidence="1">5366_t:CDS:1</fullName>
    </submittedName>
</protein>
<gene>
    <name evidence="1" type="ORF">DHETER_LOCUS14175</name>
</gene>
<keyword evidence="2" id="KW-1185">Reference proteome</keyword>
<reference evidence="1" key="1">
    <citation type="submission" date="2021-06" db="EMBL/GenBank/DDBJ databases">
        <authorList>
            <person name="Kallberg Y."/>
            <person name="Tangrot J."/>
            <person name="Rosling A."/>
        </authorList>
    </citation>
    <scope>NUCLEOTIDE SEQUENCE</scope>
    <source>
        <strain evidence="1">IL203A</strain>
    </source>
</reference>
<sequence length="52" mass="5438">AKTSKMSPTTITVTKCPDGDALNRRSTINTGFNASVTEDPYGGSAVNQCSIM</sequence>
<organism evidence="1 2">
    <name type="scientific">Dentiscutata heterogama</name>
    <dbReference type="NCBI Taxonomy" id="1316150"/>
    <lineage>
        <taxon>Eukaryota</taxon>
        <taxon>Fungi</taxon>
        <taxon>Fungi incertae sedis</taxon>
        <taxon>Mucoromycota</taxon>
        <taxon>Glomeromycotina</taxon>
        <taxon>Glomeromycetes</taxon>
        <taxon>Diversisporales</taxon>
        <taxon>Gigasporaceae</taxon>
        <taxon>Dentiscutata</taxon>
    </lineage>
</organism>
<dbReference type="Proteomes" id="UP000789702">
    <property type="component" value="Unassembled WGS sequence"/>
</dbReference>
<name>A0ACA9Q9C6_9GLOM</name>
<evidence type="ECO:0000313" key="1">
    <source>
        <dbReference type="EMBL" id="CAG8743163.1"/>
    </source>
</evidence>
<dbReference type="EMBL" id="CAJVPU010042255">
    <property type="protein sequence ID" value="CAG8743163.1"/>
    <property type="molecule type" value="Genomic_DNA"/>
</dbReference>
<feature type="non-terminal residue" evidence="1">
    <location>
        <position position="1"/>
    </location>
</feature>
<accession>A0ACA9Q9C6</accession>
<proteinExistence type="predicted"/>
<comment type="caution">
    <text evidence="1">The sequence shown here is derived from an EMBL/GenBank/DDBJ whole genome shotgun (WGS) entry which is preliminary data.</text>
</comment>
<evidence type="ECO:0000313" key="2">
    <source>
        <dbReference type="Proteomes" id="UP000789702"/>
    </source>
</evidence>